<feature type="domain" description="Cytochrome c" evidence="5">
    <location>
        <begin position="24"/>
        <end position="115"/>
    </location>
</feature>
<evidence type="ECO:0000313" key="6">
    <source>
        <dbReference type="EMBL" id="RDU68965.1"/>
    </source>
</evidence>
<dbReference type="Gene3D" id="1.10.760.10">
    <property type="entry name" value="Cytochrome c-like domain"/>
    <property type="match status" value="1"/>
</dbReference>
<dbReference type="GO" id="GO:0009055">
    <property type="term" value="F:electron transfer activity"/>
    <property type="evidence" value="ECO:0007669"/>
    <property type="project" value="InterPro"/>
</dbReference>
<dbReference type="RefSeq" id="WP_104724907.1">
    <property type="nucleotide sequence ID" value="NZ_FZNE01000009.1"/>
</dbReference>
<dbReference type="InterPro" id="IPR036909">
    <property type="entry name" value="Cyt_c-like_dom_sf"/>
</dbReference>
<keyword evidence="1 4" id="KW-0349">Heme</keyword>
<dbReference type="OrthoDB" id="5328547at2"/>
<dbReference type="GO" id="GO:0020037">
    <property type="term" value="F:heme binding"/>
    <property type="evidence" value="ECO:0007669"/>
    <property type="project" value="InterPro"/>
</dbReference>
<keyword evidence="7" id="KW-1185">Reference proteome</keyword>
<dbReference type="InterPro" id="IPR009056">
    <property type="entry name" value="Cyt_c-like_dom"/>
</dbReference>
<evidence type="ECO:0000313" key="7">
    <source>
        <dbReference type="Proteomes" id="UP000257067"/>
    </source>
</evidence>
<protein>
    <submittedName>
        <fullName evidence="6">Cytochrome C oxidase subunit III</fullName>
    </submittedName>
</protein>
<reference evidence="6 7" key="1">
    <citation type="submission" date="2018-04" db="EMBL/GenBank/DDBJ databases">
        <title>Novel Campyloabacter and Helicobacter Species and Strains.</title>
        <authorList>
            <person name="Mannion A.J."/>
            <person name="Shen Z."/>
            <person name="Fox J.G."/>
        </authorList>
    </citation>
    <scope>NUCLEOTIDE SEQUENCE [LARGE SCALE GENOMIC DNA]</scope>
    <source>
        <strain evidence="6 7">ATCC 700242</strain>
    </source>
</reference>
<name>A0A3D8IVL0_9HELI</name>
<organism evidence="6 7">
    <name type="scientific">Helicobacter cholecystus</name>
    <dbReference type="NCBI Taxonomy" id="45498"/>
    <lineage>
        <taxon>Bacteria</taxon>
        <taxon>Pseudomonadati</taxon>
        <taxon>Campylobacterota</taxon>
        <taxon>Epsilonproteobacteria</taxon>
        <taxon>Campylobacterales</taxon>
        <taxon>Helicobacteraceae</taxon>
        <taxon>Helicobacter</taxon>
    </lineage>
</organism>
<dbReference type="EMBL" id="NXLU01000005">
    <property type="protein sequence ID" value="RDU68965.1"/>
    <property type="molecule type" value="Genomic_DNA"/>
</dbReference>
<dbReference type="GO" id="GO:0046872">
    <property type="term" value="F:metal ion binding"/>
    <property type="evidence" value="ECO:0007669"/>
    <property type="project" value="UniProtKB-KW"/>
</dbReference>
<comment type="caution">
    <text evidence="6">The sequence shown here is derived from an EMBL/GenBank/DDBJ whole genome shotgun (WGS) entry which is preliminary data.</text>
</comment>
<dbReference type="AlphaFoldDB" id="A0A3D8IVL0"/>
<gene>
    <name evidence="6" type="ORF">CQA62_05040</name>
</gene>
<keyword evidence="2 4" id="KW-0479">Metal-binding</keyword>
<evidence type="ECO:0000259" key="5">
    <source>
        <dbReference type="PROSITE" id="PS51007"/>
    </source>
</evidence>
<evidence type="ECO:0000256" key="1">
    <source>
        <dbReference type="ARBA" id="ARBA00022617"/>
    </source>
</evidence>
<evidence type="ECO:0000256" key="4">
    <source>
        <dbReference type="PROSITE-ProRule" id="PRU00433"/>
    </source>
</evidence>
<keyword evidence="3 4" id="KW-0408">Iron</keyword>
<dbReference type="SUPFAM" id="SSF46626">
    <property type="entry name" value="Cytochrome c"/>
    <property type="match status" value="1"/>
</dbReference>
<dbReference type="Proteomes" id="UP000257067">
    <property type="component" value="Unassembled WGS sequence"/>
</dbReference>
<evidence type="ECO:0000256" key="2">
    <source>
        <dbReference type="ARBA" id="ARBA00022723"/>
    </source>
</evidence>
<sequence length="117" mass="13690">MKKSLFISLFFSLAYTQEKAEFIDDLEYGKRLYENPRGISCQKCHGYKGEGSQIATYRHKGQKKILQAPNIKDLSLEAFLAKFKNSKTKNKDVMPFYHLTDKELNAIFRYLKNQPPF</sequence>
<evidence type="ECO:0000256" key="3">
    <source>
        <dbReference type="ARBA" id="ARBA00023004"/>
    </source>
</evidence>
<dbReference type="PROSITE" id="PS51007">
    <property type="entry name" value="CYTC"/>
    <property type="match status" value="1"/>
</dbReference>
<dbReference type="Pfam" id="PF00034">
    <property type="entry name" value="Cytochrom_C"/>
    <property type="match status" value="1"/>
</dbReference>
<accession>A0A3D8IVL0</accession>
<proteinExistence type="predicted"/>